<keyword evidence="2" id="KW-1133">Transmembrane helix</keyword>
<feature type="transmembrane region" description="Helical" evidence="2">
    <location>
        <begin position="147"/>
        <end position="167"/>
    </location>
</feature>
<feature type="region of interest" description="Disordered" evidence="1">
    <location>
        <begin position="685"/>
        <end position="756"/>
    </location>
</feature>
<feature type="region of interest" description="Disordered" evidence="1">
    <location>
        <begin position="2592"/>
        <end position="2611"/>
    </location>
</feature>
<feature type="region of interest" description="Disordered" evidence="1">
    <location>
        <begin position="380"/>
        <end position="600"/>
    </location>
</feature>
<dbReference type="EMBL" id="FNVT01000001">
    <property type="protein sequence ID" value="SEF89821.1"/>
    <property type="molecule type" value="Genomic_DNA"/>
</dbReference>
<feature type="region of interest" description="Disordered" evidence="1">
    <location>
        <begin position="1"/>
        <end position="22"/>
    </location>
</feature>
<organism evidence="4 5">
    <name type="scientific">Nonomuraea solani</name>
    <dbReference type="NCBI Taxonomy" id="1144553"/>
    <lineage>
        <taxon>Bacteria</taxon>
        <taxon>Bacillati</taxon>
        <taxon>Actinomycetota</taxon>
        <taxon>Actinomycetes</taxon>
        <taxon>Streptosporangiales</taxon>
        <taxon>Streptosporangiaceae</taxon>
        <taxon>Nonomuraea</taxon>
    </lineage>
</organism>
<evidence type="ECO:0000259" key="3">
    <source>
        <dbReference type="Pfam" id="PF25547"/>
    </source>
</evidence>
<gene>
    <name evidence="4" type="ORF">SAMN05444920_101962</name>
</gene>
<keyword evidence="5" id="KW-1185">Reference proteome</keyword>
<feature type="compositionally biased region" description="Gly residues" evidence="1">
    <location>
        <begin position="430"/>
        <end position="444"/>
    </location>
</feature>
<keyword evidence="2" id="KW-0472">Membrane</keyword>
<sequence length="3335" mass="348313">MTHTGGIEVQGQGGQSNGPELVRIDTDTQPVWETEVLPDWVERFVIPMLAAGQSWTGASESGLSQLAHAYAALADGAAKPTEPAGAAARTIVTGWAAPATANFVTRAKVLYGKEGGLAGVTGNARAYAQQASNFAVETQYTKLSINVAFWITVVAIAIAIIASFFSAGTSTALIGPYAAGARAAISRILVRLMTVAGRELGVTRLARVASLSGATGRGVLTRLLASPLGRELVEEIGEEFFIDAATQYQQIQMGTRKEWDWQKSAASIIGAGGGAVIGTRLAGPVSRVTRHVPGFTGRALSTGLTNTLASPVGSFIANGAVYGQWQSPFTTESMLGGFMGGVGRTGSISPFSPDVYTALANPVTTLASAYDAAARTDAANAGNGPSGGTAGGGTSPNGAPHPDDGQPSAPGATRTPDPATVPATRTTTGQGSGPAPGQGPGQNGRPGSAPDLDGSTQRRTSTTPDDASAPAPDEDPTADDAPQPDTAGTPAGGATVPVGGATAPAAGAHAPAGGATASAGGAAAQPDGAAAQPDGTAAQADGTAAQPGGTPEASGDSAPAQGDGAPDQGGNPSQAGGMAAAQLGDQQGQPDQNPAATSTAAVTPALRAKTALLDALSTNFPNAVIGPTGDLILPGPDGDRIVPAATMGRIRTALNARAGDLQNQADLQVEAASMLLVAQADDRLSAPAPDDAPRTPAPTTSPSPAPDTGRPERVPAATSKPGTVTSRPVRDTRYVPDARQGPDLTLDEAKDGTARLRPRHFTGEGVQDIAWSPTGDTLVVSTQSQGTQHFRPVVGGLDPSLMGMTELRAGTADDPHIVHLAPRAANDQLPRTWLHEITDTLQRLAATEEGSRQGVLRRVLPGNRPTRDDCVPARRNELAFLIEEWHQARSLPEKRHLAVDIDGVLRELAAHGDTPPLPPWAPSQGTRDTHAPPVLGEHPLAADVAGVIEQLKKAEAALQRQIDTKTKSAEEAGQAAKKAKNEARKAGKQRDSGKAERARKSRREATTHRSTQARHKRIAQSYAAALTEATNAREAYERALQAMNQSAGPVRPGEVGMAGIAARLAADAARQHQTYLDTLAKALPQEIALSAAMPTGRLAHLGALTGRVNALLERNGVAKQFTPDELERALRADFHKAVTADGVVLRAGEGKSAAEVRIKLDLSDLVEVIDPAVKASEMMVGNFFQAGRTVTAAEAGSAGVSMGFNTKVLAQFMPDGEWPRMVAELLGVGVGVSAGRNWSASGGAGTYAQGGSVSDNRSESLLFDAAATWTVEIRTGRDQAWRDATTVSAGLPGDTGAQRMWVSHSYTDEAPRKKAWIDPAKRDLKMPNHTLTGMTGLEEALATLTGRLGGDFARVGTNAHNDLRKFVTDELPTRLRQAVNGGFTRDLTVDGELRARVRVETEVVLVSSEMVGGPTNDEWEEEVLVDFAASPGGVSYGGSLEGNASAGFNHPGLEDVDVLGDMGDYAPNLGPRLRGARAASQSYSSTANGQAIHPSVHRKTRHTQGYRLELRHTFAVEEIGEPPVKLKPMTSTALVRMQESAAYRFGLPVDAAALVHHNGKILTDRDGNVVLRGDPRPVPIKGRKTELPDWLGDGPGQMRGSGPALVQEISGLDKATQDTMDELAKLGVIPKVVNGQPQYSSNDLARASQILNLQEIVTQLSEHRLRTAYDQLAQDGIFIDLVLHGLNAAPDHYTVHVQLTQDFSDRDDYVGVTDDESAVNLDIGTDTSGRGISRSRTYSGGPSGSESDGPDQGQDGLSHEVGVNAGGNQTRTAGSSVGSTVNMVTLAESTGPVAIFNVKHQLTVTLHHNGEVTELASEPGKAKLLFATDLLPPSDATPPTPVGKPKKSLLSRATLLHMDVRGAVDAARRVLPGAMNEDSPAFHHIAAFLNMRNLISHPEMLTNPLTTDVAVRPQGAMATRSSLSVSGEMDNAEVLGVVDHVNGRIVFGLGSAGVSWGGSTGVSAGASVGVSDLDDAGASNDGGKIGLPSRSGGTATSTSILDIWGTEELTIEFGRQYLLRADVNLTLTGSESAANAVPTGRGRIPLVPGETADTQGSALFTIPEYDALRLYADGELDLPLALVGDAVERFRNGSLTLDKMLAVPLVQAYVKALTQARAAGEAPKISEKHTPDSLIRALKQVAGLDATASQPRKGKATRRLNQVLSEAKELIKRARDVVVAPQYENGMGLSVVESFTMSDQGNEVNLLDAVLDAVNDTVPGAVDDTPNLRKEMSVDFAGDRGQIHIPDMWSPSGFEKDYTVQTGPQADQSEVVTVRVRMEPADGTDPRKATLLGHTSDSGIIVQRYRYTDLSHTEAYNGSYSAGLDYSAADDGSGRGTGVSTDRGRSYSGTTNQQGTRLQRIGLFNGLDRIQQDMTLVIEIERRPARTRTLPGAAAIRKAAARIRRGRRPAVHSKRYDASLVRRIPTGMTRPESEDPGPVTTVTDTRRVELHPGHFVETLSQDLGRPSLYEVVSAQLSKMLGASTVKERQAELFTRLKPSALITGFERMAGVDGDVVVRMSRPKFKDQGADVTVRARLSDLTVVGGPFDAEIGEVDRKADAQNVSVSRGHAVPVAGNANASNDALGINGGVRAGEQSSTGVTEHHGARRERSKFEHGKAYTIRLRVDYDLTFQHVARRRDGNVHPVGEPTHLPGASGGVVDVTLFAHQIEELLDRMTAGVSLGSTVPGLKTFQFVMDEARQPLVTTLRAAQVAARERGAVAVVPVYEPDGLRRYEVSPDGTVHSVTPDGGFAAAYSTLSPPVLDAAEESRLDLRDVFLNSQVPGTFDEQVTAALAAGNVQPAAPAAPAWPATGNPAAHAAHAPVPSSTATSAPSATPGSSGPSAPSATSPEIANTPFDAGARPEGEPDLTVAEILAQDVTAADFGGAVAHLRTAGPDRMVLQVPGLADQHVRVLAEDPGEGLTGRTELRAGTAQDPHVLRIGPRIDPAVVSSVLVHELSHVAQDRMAGARHGVVRASLSEQQTEGTDHCLTPRLNEHAHLARKWRGSTDPRQRARLAEAIDAIAADVQRRGHTPPPSPWGPAPTGAPGNRAPGSPVAAKIRELVSAMADAPATPKHRSLAAALGGVKPEATADELATELRAEAAKAGLAPGQPGAAARTVALARAGELQPEHVAALRGPAALPEMAAAKALERAAALLGARVRTHGPGLLDIEIPGHPPVPVEIRPPQSGPAAPELLTFQVDGRTTIGANERAAAALAAGAVARARGLPVVDLQAVAELHEAVRQVRTATSAQLPGRRGVLYDLAAALPQRLIPPALAAELDTLLDGCRPGDRHAYWERMRKLSNGTGLPRDDECRCPEGGPCLCGRRVGAGTVPA</sequence>
<feature type="compositionally biased region" description="Low complexity" evidence="1">
    <location>
        <begin position="1744"/>
        <end position="1756"/>
    </location>
</feature>
<feature type="compositionally biased region" description="Low complexity" evidence="1">
    <location>
        <begin position="460"/>
        <end position="471"/>
    </location>
</feature>
<feature type="region of interest" description="Disordered" evidence="1">
    <location>
        <begin position="1572"/>
        <end position="1595"/>
    </location>
</feature>
<dbReference type="Pfam" id="PF25547">
    <property type="entry name" value="WXG100_2"/>
    <property type="match status" value="1"/>
</dbReference>
<feature type="compositionally biased region" description="Pro residues" evidence="1">
    <location>
        <begin position="695"/>
        <end position="705"/>
    </location>
</feature>
<evidence type="ECO:0000313" key="4">
    <source>
        <dbReference type="EMBL" id="SEF89821.1"/>
    </source>
</evidence>
<feature type="compositionally biased region" description="Polar residues" evidence="1">
    <location>
        <begin position="1766"/>
        <end position="1776"/>
    </location>
</feature>
<feature type="compositionally biased region" description="Low complexity" evidence="1">
    <location>
        <begin position="479"/>
        <end position="551"/>
    </location>
</feature>
<evidence type="ECO:0000313" key="5">
    <source>
        <dbReference type="Proteomes" id="UP000236732"/>
    </source>
</evidence>
<proteinExistence type="predicted"/>
<evidence type="ECO:0000256" key="1">
    <source>
        <dbReference type="SAM" id="MobiDB-lite"/>
    </source>
</evidence>
<feature type="region of interest" description="Disordered" evidence="1">
    <location>
        <begin position="3026"/>
        <end position="3053"/>
    </location>
</feature>
<feature type="region of interest" description="Disordered" evidence="1">
    <location>
        <begin position="2330"/>
        <end position="2354"/>
    </location>
</feature>
<dbReference type="OrthoDB" id="3513155at2"/>
<feature type="region of interest" description="Disordered" evidence="1">
    <location>
        <begin position="2802"/>
        <end position="2864"/>
    </location>
</feature>
<feature type="compositionally biased region" description="Gly residues" evidence="1">
    <location>
        <begin position="384"/>
        <end position="395"/>
    </location>
</feature>
<dbReference type="InterPro" id="IPR057746">
    <property type="entry name" value="CpnT-like_N"/>
</dbReference>
<feature type="compositionally biased region" description="Basic and acidic residues" evidence="1">
    <location>
        <begin position="979"/>
        <end position="1007"/>
    </location>
</feature>
<accession>A0A1H5VSJ8</accession>
<name>A0A1H5VSJ8_9ACTN</name>
<feature type="region of interest" description="Disordered" evidence="1">
    <location>
        <begin position="965"/>
        <end position="1016"/>
    </location>
</feature>
<evidence type="ECO:0000256" key="2">
    <source>
        <dbReference type="SAM" id="Phobius"/>
    </source>
</evidence>
<dbReference type="RefSeq" id="WP_103954442.1">
    <property type="nucleotide sequence ID" value="NZ_FNVT01000001.1"/>
</dbReference>
<feature type="domain" description="Outer membrane channel protein CpnT-like N-terminal" evidence="3">
    <location>
        <begin position="37"/>
        <end position="171"/>
    </location>
</feature>
<keyword evidence="2" id="KW-0812">Transmembrane</keyword>
<feature type="compositionally biased region" description="Polar residues" evidence="1">
    <location>
        <begin position="1725"/>
        <end position="1738"/>
    </location>
</feature>
<feature type="compositionally biased region" description="Low complexity" evidence="1">
    <location>
        <begin position="2802"/>
        <end position="2849"/>
    </location>
</feature>
<dbReference type="Proteomes" id="UP000236732">
    <property type="component" value="Unassembled WGS sequence"/>
</dbReference>
<reference evidence="4 5" key="1">
    <citation type="submission" date="2016-10" db="EMBL/GenBank/DDBJ databases">
        <authorList>
            <person name="de Groot N.N."/>
        </authorList>
    </citation>
    <scope>NUCLEOTIDE SEQUENCE [LARGE SCALE GENOMIC DNA]</scope>
    <source>
        <strain evidence="4 5">CGMCC 4.7037</strain>
    </source>
</reference>
<protein>
    <recommendedName>
        <fullName evidence="3">Outer membrane channel protein CpnT-like N-terminal domain-containing protein</fullName>
    </recommendedName>
</protein>
<feature type="region of interest" description="Disordered" evidence="1">
    <location>
        <begin position="910"/>
        <end position="933"/>
    </location>
</feature>
<feature type="region of interest" description="Disordered" evidence="1">
    <location>
        <begin position="1720"/>
        <end position="1776"/>
    </location>
</feature>